<dbReference type="InterPro" id="IPR026371">
    <property type="entry name" value="PGF_CTERM"/>
</dbReference>
<dbReference type="GO" id="GO:0016020">
    <property type="term" value="C:membrane"/>
    <property type="evidence" value="ECO:0007669"/>
    <property type="project" value="UniProtKB-SubCell"/>
</dbReference>
<dbReference type="Proteomes" id="UP000008136">
    <property type="component" value="Chromosome"/>
</dbReference>
<evidence type="ECO:0000313" key="3">
    <source>
        <dbReference type="EMBL" id="AEA46514.1"/>
    </source>
</evidence>
<reference evidence="3 4" key="1">
    <citation type="submission" date="2011-03" db="EMBL/GenBank/DDBJ databases">
        <title>The complete genome of Archaeoglobus veneficus SNP6.</title>
        <authorList>
            <consortium name="US DOE Joint Genome Institute (JGI-PGF)"/>
            <person name="Lucas S."/>
            <person name="Copeland A."/>
            <person name="Lapidus A."/>
            <person name="Bruce D."/>
            <person name="Goodwin L."/>
            <person name="Pitluck S."/>
            <person name="Kyrpides N."/>
            <person name="Mavromatis K."/>
            <person name="Pagani I."/>
            <person name="Ivanova N."/>
            <person name="Mikhailova N."/>
            <person name="Lu M."/>
            <person name="Detter J.C."/>
            <person name="Tapia R."/>
            <person name="Han C."/>
            <person name="Land M."/>
            <person name="Hauser L."/>
            <person name="Markowitz V."/>
            <person name="Cheng J.-F."/>
            <person name="Hugenholtz P."/>
            <person name="Woyke T."/>
            <person name="Wu D."/>
            <person name="Spring S."/>
            <person name="Brambilla E."/>
            <person name="Klenk H.-P."/>
            <person name="Eisen J.A."/>
        </authorList>
    </citation>
    <scope>NUCLEOTIDE SEQUENCE [LARGE SCALE GENOMIC DNA]</scope>
    <source>
        <strain>SNP6</strain>
    </source>
</reference>
<evidence type="ECO:0000259" key="2">
    <source>
        <dbReference type="Pfam" id="PF18204"/>
    </source>
</evidence>
<feature type="transmembrane region" description="Helical" evidence="1">
    <location>
        <begin position="918"/>
        <end position="937"/>
    </location>
</feature>
<evidence type="ECO:0000256" key="1">
    <source>
        <dbReference type="SAM" id="Phobius"/>
    </source>
</evidence>
<keyword evidence="1" id="KW-0472">Membrane</keyword>
<dbReference type="EMBL" id="CP002588">
    <property type="protein sequence ID" value="AEA46514.1"/>
    <property type="molecule type" value="Genomic_DNA"/>
</dbReference>
<dbReference type="HOGENOM" id="CLU_312077_0_0_2"/>
<name>F2KQ81_ARCVS</name>
<dbReference type="InterPro" id="IPR008964">
    <property type="entry name" value="Invasin/intimin_cell_adhesion"/>
</dbReference>
<organism evidence="3 4">
    <name type="scientific">Archaeoglobus veneficus (strain DSM 11195 / SNP6)</name>
    <dbReference type="NCBI Taxonomy" id="693661"/>
    <lineage>
        <taxon>Archaea</taxon>
        <taxon>Methanobacteriati</taxon>
        <taxon>Methanobacteriota</taxon>
        <taxon>Archaeoglobi</taxon>
        <taxon>Archaeoglobales</taxon>
        <taxon>Archaeoglobaceae</taxon>
        <taxon>Archaeoglobus</taxon>
    </lineage>
</organism>
<keyword evidence="1" id="KW-0812">Transmembrane</keyword>
<dbReference type="eggNOG" id="arCOG05791">
    <property type="taxonomic scope" value="Archaea"/>
</dbReference>
<dbReference type="NCBIfam" id="TIGR04126">
    <property type="entry name" value="PGF_CTERM"/>
    <property type="match status" value="1"/>
</dbReference>
<gene>
    <name evidence="3" type="ordered locus">Arcve_0484</name>
</gene>
<feature type="domain" description="PGF-CTERM archaeal protein-sorting signal" evidence="2">
    <location>
        <begin position="918"/>
        <end position="940"/>
    </location>
</feature>
<evidence type="ECO:0000313" key="4">
    <source>
        <dbReference type="Proteomes" id="UP000008136"/>
    </source>
</evidence>
<sequence length="940" mass="99623">MGNKGLIRIGMAFLVLLAVMGVANAGNVTGIYDADGANLVVPGETYLAYNFTYLETSVTGKTNLTWFNISGWNTSALGWNDNNVSFDDIVNISLWNTSDWSLIGNASRSDIQDGFPINIDLRNYTITADTVIYVNITLNTTGLIDGKQIAFNASLSYVSNVTGTTEYPNTEWVNDTAAETINVLNATMDITDQYAAQNQDNIVIANLIVDPANNTVATNLTAVTFNITSATLNPSSITNFSLWNDTNANGKFDPGDQLVASIPGNTLNASFTNLDSDPDSFIPANTFGRFFLTMNVSGASDGDNYRLKVFAQNISIKEGTGDSADTTESLLLTIKKVEEDSPATTVVPGQTYLAYNITYYERTSDTDGAILEWLNITGWNNSVSNLANIDDIVNITVTNATTGVVLGYNDTFTAFPISIPLNEVVPDNSTYKLSIWVTVNTTGLVDGRNISFNATLKDNESMVVYTSDPDVETINVLDAVAHPTDAHAYEGQNLVVVGNITITPGVSTNLVAITFNATSATTLTADDISQFALWKDDNGDNVFDSGDTLIASISATDINASFTGLSVSVPATTRFFLTMNLSSDIPENRIYYQAEVLPRNIVVSNGTGASSTTGPFSIVAITTVNDSAKTYVKPGETYLAYIITYAENRNDPTGALLQWFNITGMSAGTITNIVNVTVRNATDGTLLGYSNSFSGFPISVNLSNLNPSAAIVPDNTTYKLAIYLTVASSVPDATQIAVNATLVTNETVNALVVNDPSPEIVSIPSIRIIAPSSVGIGSLTIPIKVVDAAGNPLQNSRVTISGLVPATTKLTGSNGIATFNVFVVYAGTINVKATYTNAERNTLTATASIRVAPSAGAGGGGYIVTPEETTTPEETITPVETATPVETTPTVTPVETTATPVETTATPAVTETTPEKPVPGFEAVFAIAGLLAVAYLLRRR</sequence>
<dbReference type="SUPFAM" id="SSF49373">
    <property type="entry name" value="Invasin/intimin cell-adhesion fragments"/>
    <property type="match status" value="1"/>
</dbReference>
<dbReference type="KEGG" id="ave:Arcve_0484"/>
<accession>F2KQ81</accession>
<protein>
    <recommendedName>
        <fullName evidence="2">PGF-CTERM archaeal protein-sorting signal domain-containing protein</fullName>
    </recommendedName>
</protein>
<dbReference type="Pfam" id="PF18204">
    <property type="entry name" value="PGF-CTERM"/>
    <property type="match status" value="1"/>
</dbReference>
<proteinExistence type="predicted"/>
<keyword evidence="1" id="KW-1133">Transmembrane helix</keyword>
<dbReference type="InterPro" id="IPR013783">
    <property type="entry name" value="Ig-like_fold"/>
</dbReference>
<dbReference type="AlphaFoldDB" id="F2KQ81"/>
<dbReference type="Gene3D" id="2.60.40.10">
    <property type="entry name" value="Immunoglobulins"/>
    <property type="match status" value="1"/>
</dbReference>
<keyword evidence="4" id="KW-1185">Reference proteome</keyword>